<keyword evidence="3 5" id="KW-0378">Hydrolase</keyword>
<comment type="similarity">
    <text evidence="1 5">Belongs to the peptidase S41A family.</text>
</comment>
<dbReference type="NCBIfam" id="TIGR00225">
    <property type="entry name" value="prc"/>
    <property type="match status" value="1"/>
</dbReference>
<dbReference type="OMA" id="DKIPQYS"/>
<dbReference type="Gene3D" id="3.90.226.10">
    <property type="entry name" value="2-enoyl-CoA Hydratase, Chain A, domain 1"/>
    <property type="match status" value="1"/>
</dbReference>
<keyword evidence="4 5" id="KW-0720">Serine protease</keyword>
<evidence type="ECO:0000313" key="10">
    <source>
        <dbReference type="EMBL" id="RGV17988.1"/>
    </source>
</evidence>
<evidence type="ECO:0000313" key="13">
    <source>
        <dbReference type="Proteomes" id="UP000284243"/>
    </source>
</evidence>
<dbReference type="AlphaFoldDB" id="A0A1Y3YS48"/>
<name>A0A1Y3YS48_9BACT</name>
<dbReference type="RefSeq" id="WP_013611213.1">
    <property type="nucleotide sequence ID" value="NZ_CABJFF010000006.1"/>
</dbReference>
<dbReference type="PANTHER" id="PTHR32060">
    <property type="entry name" value="TAIL-SPECIFIC PROTEASE"/>
    <property type="match status" value="1"/>
</dbReference>
<dbReference type="EMBL" id="QSCO01000004">
    <property type="protein sequence ID" value="RGY09084.1"/>
    <property type="molecule type" value="Genomic_DNA"/>
</dbReference>
<dbReference type="SMART" id="SM00228">
    <property type="entry name" value="PDZ"/>
    <property type="match status" value="1"/>
</dbReference>
<dbReference type="Proteomes" id="UP000284243">
    <property type="component" value="Unassembled WGS sequence"/>
</dbReference>
<keyword evidence="2 5" id="KW-0645">Protease</keyword>
<evidence type="ECO:0000256" key="3">
    <source>
        <dbReference type="ARBA" id="ARBA00022801"/>
    </source>
</evidence>
<dbReference type="Pfam" id="PF13180">
    <property type="entry name" value="PDZ_2"/>
    <property type="match status" value="1"/>
</dbReference>
<dbReference type="SUPFAM" id="SSF52096">
    <property type="entry name" value="ClpP/crotonase"/>
    <property type="match status" value="1"/>
</dbReference>
<dbReference type="Gene3D" id="3.30.750.44">
    <property type="match status" value="1"/>
</dbReference>
<dbReference type="CDD" id="cd07560">
    <property type="entry name" value="Peptidase_S41_CPP"/>
    <property type="match status" value="1"/>
</dbReference>
<evidence type="ECO:0000313" key="9">
    <source>
        <dbReference type="EMBL" id="RGU53676.1"/>
    </source>
</evidence>
<gene>
    <name evidence="10" type="ORF">DWW24_20370</name>
    <name evidence="9" type="ORF">DWW57_18335</name>
    <name evidence="11" type="ORF">DXA53_04380</name>
    <name evidence="7" type="ORF">L0P03_20140</name>
    <name evidence="8" type="ORF">PN645_01020</name>
</gene>
<dbReference type="Pfam" id="PF03572">
    <property type="entry name" value="Peptidase_S41"/>
    <property type="match status" value="1"/>
</dbReference>
<dbReference type="EMBL" id="JAQMRD010000001">
    <property type="protein sequence ID" value="MDB9221583.1"/>
    <property type="molecule type" value="Genomic_DNA"/>
</dbReference>
<dbReference type="SMART" id="SM00245">
    <property type="entry name" value="TSPc"/>
    <property type="match status" value="1"/>
</dbReference>
<dbReference type="GO" id="GO:0008236">
    <property type="term" value="F:serine-type peptidase activity"/>
    <property type="evidence" value="ECO:0007669"/>
    <property type="project" value="UniProtKB-KW"/>
</dbReference>
<dbReference type="Proteomes" id="UP001212263">
    <property type="component" value="Unassembled WGS sequence"/>
</dbReference>
<dbReference type="GO" id="GO:0030288">
    <property type="term" value="C:outer membrane-bounded periplasmic space"/>
    <property type="evidence" value="ECO:0007669"/>
    <property type="project" value="TreeGrafter"/>
</dbReference>
<dbReference type="InterPro" id="IPR036034">
    <property type="entry name" value="PDZ_sf"/>
</dbReference>
<evidence type="ECO:0000256" key="4">
    <source>
        <dbReference type="ARBA" id="ARBA00022825"/>
    </source>
</evidence>
<dbReference type="SUPFAM" id="SSF50156">
    <property type="entry name" value="PDZ domain-like"/>
    <property type="match status" value="1"/>
</dbReference>
<evidence type="ECO:0000256" key="5">
    <source>
        <dbReference type="RuleBase" id="RU004404"/>
    </source>
</evidence>
<sequence length="532" mass="59486">MKRLFILTGLLLLTGALFNRTIAQNRENQVREQSIKYQRLMAYIDAFYVDTVNLQKLTEDAIIKALSDLDPHSVYITKEEVDEMNEPLEGGFFGIGIQFTILRDTLAVVAIVPGGPSEKAGLMAGDRIVSVDGENIAGKKLSNTEVRKRLKGEEGTIVKVGVLRGHENMDFRIIRGKIPIYSIDATYMLDKTTGYIKLSRFAATTIDEFEEAVKKLQAQGMKDLILDLQTNGGGYMGAAIGIADHLLDGRKMIVYTDGVNSGRREEYSTPIGLLQGGRVVVLIDGNSASASEIVSGAVQDWDRGVLVGRRSFGKGLVQRQFPLTDGSMVRLTIAHYYTPSGRCIQKPYSKGEEDYEAELYNRYRSGEMVSADSIVVNDSLKYFTKVKQRPVYGGGGIIPDVFVPLDTTISYLYFNRLIAKNVIGEFIANYIDKNRDQLKKKYPDFDSFVKNFQVTDAMIDEIVKAGEKADIPRDDKALKPLLPTIKLQLKALIARDLWNMNEMYQIMNEENDMLKKGLEVLKDGTYEKILGK</sequence>
<dbReference type="EMBL" id="QRYW01000062">
    <property type="protein sequence ID" value="RGV17988.1"/>
    <property type="molecule type" value="Genomic_DNA"/>
</dbReference>
<protein>
    <submittedName>
        <fullName evidence="9">S41 family peptidase</fullName>
    </submittedName>
</protein>
<dbReference type="GO" id="GO:0004175">
    <property type="term" value="F:endopeptidase activity"/>
    <property type="evidence" value="ECO:0007669"/>
    <property type="project" value="TreeGrafter"/>
</dbReference>
<reference evidence="8" key="3">
    <citation type="submission" date="2023-01" db="EMBL/GenBank/DDBJ databases">
        <title>Human gut microbiome strain richness.</title>
        <authorList>
            <person name="Chen-Liaw A."/>
        </authorList>
    </citation>
    <scope>NUCLEOTIDE SEQUENCE</scope>
    <source>
        <strain evidence="8">RTP21484st1_B7_RTP21484_190118</strain>
    </source>
</reference>
<dbReference type="PROSITE" id="PS50106">
    <property type="entry name" value="PDZ"/>
    <property type="match status" value="1"/>
</dbReference>
<organism evidence="9 13">
    <name type="scientific">Odoribacter splanchnicus</name>
    <dbReference type="NCBI Taxonomy" id="28118"/>
    <lineage>
        <taxon>Bacteria</taxon>
        <taxon>Pseudomonadati</taxon>
        <taxon>Bacteroidota</taxon>
        <taxon>Bacteroidia</taxon>
        <taxon>Bacteroidales</taxon>
        <taxon>Odoribacteraceae</taxon>
        <taxon>Odoribacter</taxon>
    </lineage>
</organism>
<evidence type="ECO:0000313" key="12">
    <source>
        <dbReference type="Proteomes" id="UP000283426"/>
    </source>
</evidence>
<evidence type="ECO:0000259" key="6">
    <source>
        <dbReference type="PROSITE" id="PS50106"/>
    </source>
</evidence>
<dbReference type="CDD" id="cd06782">
    <property type="entry name" value="cpPDZ_CPP-like"/>
    <property type="match status" value="1"/>
</dbReference>
<evidence type="ECO:0000256" key="1">
    <source>
        <dbReference type="ARBA" id="ARBA00009179"/>
    </source>
</evidence>
<dbReference type="Gene3D" id="2.30.42.10">
    <property type="match status" value="1"/>
</dbReference>
<accession>A0A1Y3YS48</accession>
<dbReference type="EMBL" id="JAKNDN010000059">
    <property type="protein sequence ID" value="MCG4962131.1"/>
    <property type="molecule type" value="Genomic_DNA"/>
</dbReference>
<dbReference type="Proteomes" id="UP001199750">
    <property type="component" value="Unassembled WGS sequence"/>
</dbReference>
<feature type="domain" description="PDZ" evidence="6">
    <location>
        <begin position="73"/>
        <end position="157"/>
    </location>
</feature>
<evidence type="ECO:0000256" key="2">
    <source>
        <dbReference type="ARBA" id="ARBA00022670"/>
    </source>
</evidence>
<comment type="caution">
    <text evidence="9">The sequence shown here is derived from an EMBL/GenBank/DDBJ whole genome shotgun (WGS) entry which is preliminary data.</text>
</comment>
<dbReference type="InterPro" id="IPR001478">
    <property type="entry name" value="PDZ"/>
</dbReference>
<dbReference type="Proteomes" id="UP000284434">
    <property type="component" value="Unassembled WGS sequence"/>
</dbReference>
<reference evidence="12 13" key="1">
    <citation type="submission" date="2018-08" db="EMBL/GenBank/DDBJ databases">
        <title>A genome reference for cultivated species of the human gut microbiota.</title>
        <authorList>
            <person name="Zou Y."/>
            <person name="Xue W."/>
            <person name="Luo G."/>
        </authorList>
    </citation>
    <scope>NUCLEOTIDE SEQUENCE [LARGE SCALE GENOMIC DNA]</scope>
    <source>
        <strain evidence="10 12">AF14-6AC</strain>
        <strain evidence="9 13">AF16-14</strain>
        <strain evidence="11 14">OF03-11</strain>
    </source>
</reference>
<dbReference type="InterPro" id="IPR005151">
    <property type="entry name" value="Tail-specific_protease"/>
</dbReference>
<dbReference type="Proteomes" id="UP000283426">
    <property type="component" value="Unassembled WGS sequence"/>
</dbReference>
<reference evidence="7" key="2">
    <citation type="submission" date="2022-01" db="EMBL/GenBank/DDBJ databases">
        <title>Collection of gut derived symbiotic bacterial strains cultured from healthy donors.</title>
        <authorList>
            <person name="Lin H."/>
            <person name="Kohout C."/>
            <person name="Waligurski E."/>
            <person name="Pamer E.G."/>
        </authorList>
    </citation>
    <scope>NUCLEOTIDE SEQUENCE</scope>
    <source>
        <strain evidence="7">DFI.1.149</strain>
    </source>
</reference>
<dbReference type="GO" id="GO:0006508">
    <property type="term" value="P:proteolysis"/>
    <property type="evidence" value="ECO:0007669"/>
    <property type="project" value="UniProtKB-KW"/>
</dbReference>
<dbReference type="EMBL" id="QRYC01000043">
    <property type="protein sequence ID" value="RGU53676.1"/>
    <property type="molecule type" value="Genomic_DNA"/>
</dbReference>
<dbReference type="GO" id="GO:0007165">
    <property type="term" value="P:signal transduction"/>
    <property type="evidence" value="ECO:0007669"/>
    <property type="project" value="TreeGrafter"/>
</dbReference>
<evidence type="ECO:0000313" key="7">
    <source>
        <dbReference type="EMBL" id="MCG4962131.1"/>
    </source>
</evidence>
<evidence type="ECO:0000313" key="8">
    <source>
        <dbReference type="EMBL" id="MDB9221583.1"/>
    </source>
</evidence>
<evidence type="ECO:0000313" key="11">
    <source>
        <dbReference type="EMBL" id="RGY09084.1"/>
    </source>
</evidence>
<dbReference type="InterPro" id="IPR004447">
    <property type="entry name" value="Peptidase_S41A"/>
</dbReference>
<dbReference type="InterPro" id="IPR029045">
    <property type="entry name" value="ClpP/crotonase-like_dom_sf"/>
</dbReference>
<proteinExistence type="inferred from homology"/>
<evidence type="ECO:0000313" key="14">
    <source>
        <dbReference type="Proteomes" id="UP000284434"/>
    </source>
</evidence>
<dbReference type="GeneID" id="61274158"/>
<dbReference type="PANTHER" id="PTHR32060:SF30">
    <property type="entry name" value="CARBOXY-TERMINAL PROCESSING PROTEASE CTPA"/>
    <property type="match status" value="1"/>
</dbReference>